<gene>
    <name evidence="2" type="primary">SUVC07G0270</name>
    <name evidence="2" type="ORF">SUVC_07G0270</name>
</gene>
<keyword evidence="1" id="KW-0812">Transmembrane</keyword>
<sequence>MGIIALSKDFFNMLQAYSKRCFESFSQSKPPTLDSSTRIKEDSKDDLQVVEKSDTIDNYKSVRLKRWASLIGMRYQALMQNKLLMFCVVACSFICTIQFLFFIIYWTNIVPRKTEKAIGDLNYDYLTNYLKEQCVPYNKILDQCIL</sequence>
<name>A0AA35NQF3_SACUV</name>
<dbReference type="AlphaFoldDB" id="A0AA35NQF3"/>
<reference evidence="2" key="1">
    <citation type="submission" date="2022-10" db="EMBL/GenBank/DDBJ databases">
        <authorList>
            <person name="Byrne P K."/>
        </authorList>
    </citation>
    <scope>NUCLEOTIDE SEQUENCE</scope>
    <source>
        <strain evidence="2">CBS7001</strain>
    </source>
</reference>
<evidence type="ECO:0000313" key="3">
    <source>
        <dbReference type="Proteomes" id="UP001162090"/>
    </source>
</evidence>
<dbReference type="EMBL" id="OX365918">
    <property type="protein sequence ID" value="CAI4061793.1"/>
    <property type="molecule type" value="Genomic_DNA"/>
</dbReference>
<evidence type="ECO:0000313" key="2">
    <source>
        <dbReference type="EMBL" id="CAI4061793.1"/>
    </source>
</evidence>
<feature type="transmembrane region" description="Helical" evidence="1">
    <location>
        <begin position="83"/>
        <end position="106"/>
    </location>
</feature>
<proteinExistence type="predicted"/>
<organism evidence="2 3">
    <name type="scientific">Saccharomyces uvarum</name>
    <name type="common">Yeast</name>
    <name type="synonym">Saccharomyces bayanus var. uvarum</name>
    <dbReference type="NCBI Taxonomy" id="230603"/>
    <lineage>
        <taxon>Eukaryota</taxon>
        <taxon>Fungi</taxon>
        <taxon>Dikarya</taxon>
        <taxon>Ascomycota</taxon>
        <taxon>Saccharomycotina</taxon>
        <taxon>Saccharomycetes</taxon>
        <taxon>Saccharomycetales</taxon>
        <taxon>Saccharomycetaceae</taxon>
        <taxon>Saccharomyces</taxon>
    </lineage>
</organism>
<accession>A0AA35NQF3</accession>
<keyword evidence="1" id="KW-1133">Transmembrane helix</keyword>
<dbReference type="Proteomes" id="UP001162090">
    <property type="component" value="Chromosome 7"/>
</dbReference>
<protein>
    <submittedName>
        <fullName evidence="2">Uncharacterized protein</fullName>
    </submittedName>
</protein>
<evidence type="ECO:0000256" key="1">
    <source>
        <dbReference type="SAM" id="Phobius"/>
    </source>
</evidence>
<keyword evidence="1" id="KW-0472">Membrane</keyword>